<dbReference type="AlphaFoldDB" id="A0A502DU11"/>
<feature type="transmembrane region" description="Helical" evidence="1">
    <location>
        <begin position="56"/>
        <end position="80"/>
    </location>
</feature>
<keyword evidence="1" id="KW-0472">Membrane</keyword>
<feature type="domain" description="Phosphatidic acid phosphatase type 2/haloperoxidase" evidence="2">
    <location>
        <begin position="89"/>
        <end position="159"/>
    </location>
</feature>
<dbReference type="Proteomes" id="UP000319212">
    <property type="component" value="Unassembled WGS sequence"/>
</dbReference>
<dbReference type="SUPFAM" id="SSF48317">
    <property type="entry name" value="Acid phosphatase/Vanadium-dependent haloperoxidase"/>
    <property type="match status" value="1"/>
</dbReference>
<comment type="caution">
    <text evidence="3">The sequence shown here is derived from an EMBL/GenBank/DDBJ whole genome shotgun (WGS) entry which is preliminary data.</text>
</comment>
<keyword evidence="1" id="KW-1133">Transmembrane helix</keyword>
<reference evidence="3 4" key="1">
    <citation type="journal article" date="2019" name="Environ. Microbiol.">
        <title>Species interactions and distinct microbial communities in high Arctic permafrost affected cryosols are associated with the CH4 and CO2 gas fluxes.</title>
        <authorList>
            <person name="Altshuler I."/>
            <person name="Hamel J."/>
            <person name="Turney S."/>
            <person name="Magnuson E."/>
            <person name="Levesque R."/>
            <person name="Greer C."/>
            <person name="Whyte L.G."/>
        </authorList>
    </citation>
    <scope>NUCLEOTIDE SEQUENCE [LARGE SCALE GENOMIC DNA]</scope>
    <source>
        <strain evidence="3 4">S06.C</strain>
    </source>
</reference>
<protein>
    <submittedName>
        <fullName evidence="3">Phosphatase PAP2 family protein</fullName>
    </submittedName>
</protein>
<feature type="transmembrane region" description="Helical" evidence="1">
    <location>
        <begin position="118"/>
        <end position="139"/>
    </location>
</feature>
<dbReference type="OrthoDB" id="8590768at2"/>
<dbReference type="EMBL" id="RCZI01000002">
    <property type="protein sequence ID" value="TPG28918.1"/>
    <property type="molecule type" value="Genomic_DNA"/>
</dbReference>
<dbReference type="InterPro" id="IPR036938">
    <property type="entry name" value="PAP2/HPO_sf"/>
</dbReference>
<evidence type="ECO:0000313" key="3">
    <source>
        <dbReference type="EMBL" id="TPG28918.1"/>
    </source>
</evidence>
<evidence type="ECO:0000256" key="1">
    <source>
        <dbReference type="SAM" id="Phobius"/>
    </source>
</evidence>
<organism evidence="3 4">
    <name type="scientific">Variovorax guangxiensis</name>
    <dbReference type="NCBI Taxonomy" id="1775474"/>
    <lineage>
        <taxon>Bacteria</taxon>
        <taxon>Pseudomonadati</taxon>
        <taxon>Pseudomonadota</taxon>
        <taxon>Betaproteobacteria</taxon>
        <taxon>Burkholderiales</taxon>
        <taxon>Comamonadaceae</taxon>
        <taxon>Variovorax</taxon>
    </lineage>
</organism>
<feature type="transmembrane region" description="Helical" evidence="1">
    <location>
        <begin position="145"/>
        <end position="163"/>
    </location>
</feature>
<evidence type="ECO:0000259" key="2">
    <source>
        <dbReference type="Pfam" id="PF01569"/>
    </source>
</evidence>
<name>A0A502DU11_9BURK</name>
<feature type="transmembrane region" description="Helical" evidence="1">
    <location>
        <begin position="86"/>
        <end position="106"/>
    </location>
</feature>
<gene>
    <name evidence="3" type="ORF">EAH82_09075</name>
</gene>
<accession>A0A502DU11</accession>
<dbReference type="Pfam" id="PF01569">
    <property type="entry name" value="PAP2"/>
    <property type="match status" value="1"/>
</dbReference>
<proteinExistence type="predicted"/>
<sequence length="230" mass="24567">MGGLRDALWGALGTIPRGYWHAFTWLGDSGLLLPVAALLPLLLLRTPSGRRTALEWCLAFGLGSVLIAASKLAFMGWGIGSARFNFTGFSGHTAMAASVWSMVFWVMTAGRSPRVRTLAVVAGCTLGACIGISRLAIHAHSVSEVVAGLLLGVAIVVGFVFFGRLHAPPRLPWYAMAGCLLLPLAFQTPGKPAQTQGLLETIAVRLAGIERPYTRRDMLQGVRMRKSIPS</sequence>
<keyword evidence="1" id="KW-0812">Transmembrane</keyword>
<dbReference type="InterPro" id="IPR000326">
    <property type="entry name" value="PAP2/HPO"/>
</dbReference>
<dbReference type="RefSeq" id="WP_140840928.1">
    <property type="nucleotide sequence ID" value="NZ_RCZI01000002.1"/>
</dbReference>
<feature type="transmembrane region" description="Helical" evidence="1">
    <location>
        <begin position="20"/>
        <end position="44"/>
    </location>
</feature>
<evidence type="ECO:0000313" key="4">
    <source>
        <dbReference type="Proteomes" id="UP000319212"/>
    </source>
</evidence>
<dbReference type="Gene3D" id="1.20.144.10">
    <property type="entry name" value="Phosphatidic acid phosphatase type 2/haloperoxidase"/>
    <property type="match status" value="1"/>
</dbReference>